<comment type="pathway">
    <text evidence="1 11">Lipid metabolism; fatty acid biosynthesis.</text>
</comment>
<evidence type="ECO:0000256" key="6">
    <source>
        <dbReference type="ARBA" id="ARBA00022679"/>
    </source>
</evidence>
<dbReference type="NCBIfam" id="NF005589">
    <property type="entry name" value="PRK07314.1"/>
    <property type="match status" value="1"/>
</dbReference>
<keyword evidence="8" id="KW-0443">Lipid metabolism</keyword>
<dbReference type="EC" id="2.3.1.179" evidence="3 11"/>
<dbReference type="PROSITE" id="PS52004">
    <property type="entry name" value="KS3_2"/>
    <property type="match status" value="1"/>
</dbReference>
<evidence type="ECO:0000256" key="13">
    <source>
        <dbReference type="RuleBase" id="RU003694"/>
    </source>
</evidence>
<evidence type="ECO:0000256" key="12">
    <source>
        <dbReference type="PIRSR" id="PIRSR000447-1"/>
    </source>
</evidence>
<keyword evidence="7" id="KW-0276">Fatty acid metabolism</keyword>
<evidence type="ECO:0000256" key="9">
    <source>
        <dbReference type="ARBA" id="ARBA00023160"/>
    </source>
</evidence>
<dbReference type="InterPro" id="IPR016039">
    <property type="entry name" value="Thiolase-like"/>
</dbReference>
<evidence type="ECO:0000313" key="15">
    <source>
        <dbReference type="EMBL" id="CAA9380205.1"/>
    </source>
</evidence>
<dbReference type="GO" id="GO:0004315">
    <property type="term" value="F:3-oxoacyl-[acyl-carrier-protein] synthase activity"/>
    <property type="evidence" value="ECO:0007669"/>
    <property type="project" value="UniProtKB-EC"/>
</dbReference>
<comment type="catalytic activity">
    <reaction evidence="11">
        <text>a fatty acyl-[ACP] + malonyl-[ACP] + H(+) = a 3-oxoacyl-[ACP] + holo-[ACP] + CO2</text>
        <dbReference type="Rhea" id="RHEA:22836"/>
        <dbReference type="Rhea" id="RHEA-COMP:9623"/>
        <dbReference type="Rhea" id="RHEA-COMP:9685"/>
        <dbReference type="Rhea" id="RHEA-COMP:9916"/>
        <dbReference type="Rhea" id="RHEA-COMP:14125"/>
        <dbReference type="ChEBI" id="CHEBI:15378"/>
        <dbReference type="ChEBI" id="CHEBI:16526"/>
        <dbReference type="ChEBI" id="CHEBI:64479"/>
        <dbReference type="ChEBI" id="CHEBI:78449"/>
        <dbReference type="ChEBI" id="CHEBI:78776"/>
        <dbReference type="ChEBI" id="CHEBI:138651"/>
    </reaction>
</comment>
<dbReference type="PANTHER" id="PTHR11712">
    <property type="entry name" value="POLYKETIDE SYNTHASE-RELATED"/>
    <property type="match status" value="1"/>
</dbReference>
<comment type="similarity">
    <text evidence="2 11 13">Belongs to the thiolase-like superfamily. Beta-ketoacyl-ACP synthases family.</text>
</comment>
<evidence type="ECO:0000256" key="7">
    <source>
        <dbReference type="ARBA" id="ARBA00022832"/>
    </source>
</evidence>
<comment type="function">
    <text evidence="11">Involved in the type II fatty acid elongation cycle. Catalyzes the elongation of a wide range of acyl-ACP by the addition of two carbons from malonyl-ACP to an acyl acceptor. Can efficiently catalyze the conversion of palmitoleoyl-ACP (cis-hexadec-9-enoyl-ACP) to cis-vaccenoyl-ACP (cis-octadec-11-enoyl-ACP), an essential step in the thermal regulation of fatty acid composition.</text>
</comment>
<dbReference type="InterPro" id="IPR020841">
    <property type="entry name" value="PKS_Beta-ketoAc_synthase_dom"/>
</dbReference>
<reference evidence="15" key="1">
    <citation type="submission" date="2020-02" db="EMBL/GenBank/DDBJ databases">
        <authorList>
            <person name="Meier V. D."/>
        </authorList>
    </citation>
    <scope>NUCLEOTIDE SEQUENCE</scope>
    <source>
        <strain evidence="15">AVDCRST_MAG64</strain>
    </source>
</reference>
<comment type="catalytic activity">
    <reaction evidence="11">
        <text>(9Z)-hexadecenoyl-[ACP] + malonyl-[ACP] + H(+) = 3-oxo-(11Z)-octadecenoyl-[ACP] + holo-[ACP] + CO2</text>
        <dbReference type="Rhea" id="RHEA:55040"/>
        <dbReference type="Rhea" id="RHEA-COMP:9623"/>
        <dbReference type="Rhea" id="RHEA-COMP:9685"/>
        <dbReference type="Rhea" id="RHEA-COMP:10800"/>
        <dbReference type="Rhea" id="RHEA-COMP:14074"/>
        <dbReference type="ChEBI" id="CHEBI:15378"/>
        <dbReference type="ChEBI" id="CHEBI:16526"/>
        <dbReference type="ChEBI" id="CHEBI:64479"/>
        <dbReference type="ChEBI" id="CHEBI:78449"/>
        <dbReference type="ChEBI" id="CHEBI:83989"/>
        <dbReference type="ChEBI" id="CHEBI:138538"/>
        <dbReference type="EC" id="2.3.1.179"/>
    </reaction>
</comment>
<dbReference type="GO" id="GO:0006633">
    <property type="term" value="P:fatty acid biosynthetic process"/>
    <property type="evidence" value="ECO:0007669"/>
    <property type="project" value="UniProtKB-UniPathway"/>
</dbReference>
<dbReference type="Pfam" id="PF00109">
    <property type="entry name" value="ketoacyl-synt"/>
    <property type="match status" value="1"/>
</dbReference>
<protein>
    <recommendedName>
        <fullName evidence="4 11">3-oxoacyl-[acyl-carrier-protein] synthase 2</fullName>
        <ecNumber evidence="3 11">2.3.1.179</ecNumber>
    </recommendedName>
</protein>
<feature type="domain" description="Ketosynthase family 3 (KS3)" evidence="14">
    <location>
        <begin position="1"/>
        <end position="434"/>
    </location>
</feature>
<dbReference type="SMART" id="SM00825">
    <property type="entry name" value="PKS_KS"/>
    <property type="match status" value="1"/>
</dbReference>
<keyword evidence="6 11" id="KW-0808">Transferase</keyword>
<keyword evidence="5 11" id="KW-0444">Lipid biosynthesis</keyword>
<gene>
    <name evidence="15" type="ORF">AVDCRST_MAG64-573</name>
</gene>
<name>A0A6J4N7G8_9BACT</name>
<dbReference type="InterPro" id="IPR000794">
    <property type="entry name" value="Beta-ketoacyl_synthase"/>
</dbReference>
<evidence type="ECO:0000256" key="4">
    <source>
        <dbReference type="ARBA" id="ARBA00014657"/>
    </source>
</evidence>
<evidence type="ECO:0000256" key="5">
    <source>
        <dbReference type="ARBA" id="ARBA00022516"/>
    </source>
</evidence>
<dbReference type="PANTHER" id="PTHR11712:SF336">
    <property type="entry name" value="3-OXOACYL-[ACYL-CARRIER-PROTEIN] SYNTHASE, MITOCHONDRIAL"/>
    <property type="match status" value="1"/>
</dbReference>
<dbReference type="Pfam" id="PF02801">
    <property type="entry name" value="Ketoacyl-synt_C"/>
    <property type="match status" value="1"/>
</dbReference>
<dbReference type="CDD" id="cd00834">
    <property type="entry name" value="KAS_I_II"/>
    <property type="match status" value="1"/>
</dbReference>
<sequence>MQRVVITGMGWITPMGHDIESVWARLLRGESGIADTTLFDASTFPTRISAEVKDFRLADHVASTKGHEAAGRNTMFALAAAAQAWKSAGLPPLGTQHSALGTDLDLDRVGIYLGSGEGSLDFEAFTRSNLAAWQQNSQTLDAVKFAELAQQLMDVTRELEQEPNMPLSHLALMTGARGPAMNCLTACAASTQAIGEATEILRRGDADVMIGGGAHSMIHPFGVTGFNRLTALSTANEDPPKASRPFDAHRGGFVLGEGAGVVVLETLEHAQKRGAKILAEVVGYGSTADAYRITDQDPEGMGAVVAMREALSDAGLSPADVQYINAHGTGTRENDGNETNAIRLLFGEGAKRCPVSSIKSMMGHLIAAAGAVELITCVLAIRDQVLPPTMNLQTSDPECDLDYVPNAARKATVDVAMSNSFGFGGQNDTIIVKRWA</sequence>
<dbReference type="UniPathway" id="UPA00094"/>
<proteinExistence type="inferred from homology"/>
<evidence type="ECO:0000259" key="14">
    <source>
        <dbReference type="PROSITE" id="PS52004"/>
    </source>
</evidence>
<accession>A0A6J4N7G8</accession>
<keyword evidence="9 11" id="KW-0275">Fatty acid biosynthesis</keyword>
<dbReference type="InterPro" id="IPR014030">
    <property type="entry name" value="Ketoacyl_synth_N"/>
</dbReference>
<organism evidence="15">
    <name type="scientific">uncultured Phycisphaerae bacterium</name>
    <dbReference type="NCBI Taxonomy" id="904963"/>
    <lineage>
        <taxon>Bacteria</taxon>
        <taxon>Pseudomonadati</taxon>
        <taxon>Planctomycetota</taxon>
        <taxon>Phycisphaerae</taxon>
        <taxon>environmental samples</taxon>
    </lineage>
</organism>
<evidence type="ECO:0000256" key="2">
    <source>
        <dbReference type="ARBA" id="ARBA00008467"/>
    </source>
</evidence>
<dbReference type="FunFam" id="3.40.47.10:FF:000029">
    <property type="entry name" value="3-oxoacyl-[acyl-carrier-protein] synthase 1"/>
    <property type="match status" value="1"/>
</dbReference>
<dbReference type="AlphaFoldDB" id="A0A6J4N7G8"/>
<dbReference type="EMBL" id="CADCUQ010000153">
    <property type="protein sequence ID" value="CAA9380205.1"/>
    <property type="molecule type" value="Genomic_DNA"/>
</dbReference>
<keyword evidence="10 11" id="KW-0012">Acyltransferase</keyword>
<evidence type="ECO:0000256" key="11">
    <source>
        <dbReference type="PIRNR" id="PIRNR000447"/>
    </source>
</evidence>
<dbReference type="InterPro" id="IPR014031">
    <property type="entry name" value="Ketoacyl_synth_C"/>
</dbReference>
<dbReference type="GO" id="GO:0005829">
    <property type="term" value="C:cytosol"/>
    <property type="evidence" value="ECO:0007669"/>
    <property type="project" value="TreeGrafter"/>
</dbReference>
<feature type="active site" description="For beta-ketoacyl synthase activity" evidence="12">
    <location>
        <position position="187"/>
    </location>
</feature>
<dbReference type="SUPFAM" id="SSF53901">
    <property type="entry name" value="Thiolase-like"/>
    <property type="match status" value="2"/>
</dbReference>
<evidence type="ECO:0000256" key="3">
    <source>
        <dbReference type="ARBA" id="ARBA00012356"/>
    </source>
</evidence>
<evidence type="ECO:0000256" key="1">
    <source>
        <dbReference type="ARBA" id="ARBA00005194"/>
    </source>
</evidence>
<dbReference type="PIRSF" id="PIRSF000447">
    <property type="entry name" value="KAS_II"/>
    <property type="match status" value="1"/>
</dbReference>
<evidence type="ECO:0000256" key="10">
    <source>
        <dbReference type="ARBA" id="ARBA00023315"/>
    </source>
</evidence>
<dbReference type="Gene3D" id="3.40.47.10">
    <property type="match status" value="1"/>
</dbReference>
<evidence type="ECO:0000256" key="8">
    <source>
        <dbReference type="ARBA" id="ARBA00023098"/>
    </source>
</evidence>
<dbReference type="InterPro" id="IPR017568">
    <property type="entry name" value="3-oxoacyl-ACP_synth-2"/>
</dbReference>